<evidence type="ECO:0000313" key="2">
    <source>
        <dbReference type="EMBL" id="GAA0505125.1"/>
    </source>
</evidence>
<dbReference type="SUPFAM" id="SSF47413">
    <property type="entry name" value="lambda repressor-like DNA-binding domains"/>
    <property type="match status" value="1"/>
</dbReference>
<evidence type="ECO:0000313" key="3">
    <source>
        <dbReference type="Proteomes" id="UP001501576"/>
    </source>
</evidence>
<protein>
    <recommendedName>
        <fullName evidence="1">HTH cro/C1-type domain-containing protein</fullName>
    </recommendedName>
</protein>
<name>A0ABN1BT50_9ACTN</name>
<dbReference type="PROSITE" id="PS50943">
    <property type="entry name" value="HTH_CROC1"/>
    <property type="match status" value="1"/>
</dbReference>
<feature type="domain" description="HTH cro/C1-type" evidence="1">
    <location>
        <begin position="23"/>
        <end position="78"/>
    </location>
</feature>
<reference evidence="2 3" key="1">
    <citation type="journal article" date="2019" name="Int. J. Syst. Evol. Microbiol.">
        <title>The Global Catalogue of Microorganisms (GCM) 10K type strain sequencing project: providing services to taxonomists for standard genome sequencing and annotation.</title>
        <authorList>
            <consortium name="The Broad Institute Genomics Platform"/>
            <consortium name="The Broad Institute Genome Sequencing Center for Infectious Disease"/>
            <person name="Wu L."/>
            <person name="Ma J."/>
        </authorList>
    </citation>
    <scope>NUCLEOTIDE SEQUENCE [LARGE SCALE GENOMIC DNA]</scope>
    <source>
        <strain evidence="2 3">JCM 5052</strain>
    </source>
</reference>
<keyword evidence="3" id="KW-1185">Reference proteome</keyword>
<gene>
    <name evidence="2" type="ORF">GCM10010390_05030</name>
</gene>
<sequence>MWTVGGEVSGDAAAALEELRNRLRISMAERRVQQKDLIARTGLSRTTISQALSLEAPAPTRPTVIRLAQALKITGRELEVLLGLLGMAREEAPASRGRHRYGNTNAAPIVECDPYDKRVHPAVDSPDPLIPRGRAAPLTSYVLRAHDAALAAVVREARAGASRLMVLVGSSSTGKTRACWEAIQPLAEEGWMLWDPFALVDVDEVINQLGHVGPRTVVWLDETQDYMGTAETGERVAAALHAVLTDSRRTPVLVLGTLWEGDAETYLLPRMPAQRDARRRVRQLLEGRTVAVSPTFSAKEVKAAEDTGDKRMREAVMRTASDKASSLDGLPIVQFLAGAPELVRCYLQASPSVRSVLEVAMDAFRLAREPVSCFDPPARDVPMKLLADGACDYFLNHELKQICEGWIGGALADAARPVHGDLAPLGRVKPRPGKSIWLHGESPIYRLADYLEQRSIMDRARACPPESFWQAAYDHLSPAQLAGLGEAAYFRHRLRWADRLWQKAAVDGSTRILIRLAHLRVMVEDFRGAESLLEQAAEAGDLDSGASSA</sequence>
<dbReference type="CDD" id="cd00093">
    <property type="entry name" value="HTH_XRE"/>
    <property type="match status" value="1"/>
</dbReference>
<dbReference type="SUPFAM" id="SSF52540">
    <property type="entry name" value="P-loop containing nucleoside triphosphate hydrolases"/>
    <property type="match status" value="1"/>
</dbReference>
<dbReference type="Proteomes" id="UP001501576">
    <property type="component" value="Unassembled WGS sequence"/>
</dbReference>
<dbReference type="Gene3D" id="1.10.260.40">
    <property type="entry name" value="lambda repressor-like DNA-binding domains"/>
    <property type="match status" value="1"/>
</dbReference>
<dbReference type="Pfam" id="PF13443">
    <property type="entry name" value="HTH_26"/>
    <property type="match status" value="1"/>
</dbReference>
<proteinExistence type="predicted"/>
<dbReference type="SMART" id="SM00530">
    <property type="entry name" value="HTH_XRE"/>
    <property type="match status" value="1"/>
</dbReference>
<organism evidence="2 3">
    <name type="scientific">Streptomyces mordarskii</name>
    <dbReference type="NCBI Taxonomy" id="1226758"/>
    <lineage>
        <taxon>Bacteria</taxon>
        <taxon>Bacillati</taxon>
        <taxon>Actinomycetota</taxon>
        <taxon>Actinomycetes</taxon>
        <taxon>Kitasatosporales</taxon>
        <taxon>Streptomycetaceae</taxon>
        <taxon>Streptomyces</taxon>
    </lineage>
</organism>
<dbReference type="EMBL" id="BAAABZ010000002">
    <property type="protein sequence ID" value="GAA0505125.1"/>
    <property type="molecule type" value="Genomic_DNA"/>
</dbReference>
<dbReference type="InterPro" id="IPR027417">
    <property type="entry name" value="P-loop_NTPase"/>
</dbReference>
<evidence type="ECO:0000259" key="1">
    <source>
        <dbReference type="PROSITE" id="PS50943"/>
    </source>
</evidence>
<dbReference type="InterPro" id="IPR001387">
    <property type="entry name" value="Cro/C1-type_HTH"/>
</dbReference>
<comment type="caution">
    <text evidence="2">The sequence shown here is derived from an EMBL/GenBank/DDBJ whole genome shotgun (WGS) entry which is preliminary data.</text>
</comment>
<dbReference type="InterPro" id="IPR010982">
    <property type="entry name" value="Lambda_DNA-bd_dom_sf"/>
</dbReference>
<accession>A0ABN1BT50</accession>